<reference evidence="2" key="1">
    <citation type="submission" date="2023-07" db="EMBL/GenBank/DDBJ databases">
        <title>Isolating and identifying novel microbial strains from the Mariana Trench.</title>
        <authorList>
            <person name="Fu H."/>
        </authorList>
    </citation>
    <scope>NUCLEOTIDE SEQUENCE [LARGE SCALE GENOMIC DNA]</scope>
    <source>
        <strain evidence="2">T-y2</strain>
    </source>
</reference>
<proteinExistence type="predicted"/>
<organism evidence="1 2">
    <name type="scientific">Mesonia ostreae</name>
    <dbReference type="NCBI Taxonomy" id="861110"/>
    <lineage>
        <taxon>Bacteria</taxon>
        <taxon>Pseudomonadati</taxon>
        <taxon>Bacteroidota</taxon>
        <taxon>Flavobacteriia</taxon>
        <taxon>Flavobacteriales</taxon>
        <taxon>Flavobacteriaceae</taxon>
        <taxon>Mesonia</taxon>
    </lineage>
</organism>
<comment type="caution">
    <text evidence="1">The sequence shown here is derived from an EMBL/GenBank/DDBJ whole genome shotgun (WGS) entry which is preliminary data.</text>
</comment>
<evidence type="ECO:0000313" key="1">
    <source>
        <dbReference type="EMBL" id="MDT0293954.1"/>
    </source>
</evidence>
<sequence length="222" mass="25786">MHLQCLHLTGFYKLILIFCVIALTACQNEKKQEDPPEDYNLKIEFKTSNLQLDSIMLKSANRKKQMTAVYKNNAALFLVEDSINDLYDLKLYTHKKIINKKIWLKGQNIHIKGKLAPQISIDTVINSPLYYTIQENSKILRRLYEEDEKNPEIDAYLLTKIKELLASPISFAMADTYMYRNQNNLKKLQDLKVILDQQSQNLKTHSLSVHANLNNTIAQLKD</sequence>
<accession>A0ABU2KGY3</accession>
<dbReference type="Proteomes" id="UP001182991">
    <property type="component" value="Unassembled WGS sequence"/>
</dbReference>
<protein>
    <recommendedName>
        <fullName evidence="3">DUF4369 domain-containing protein</fullName>
    </recommendedName>
</protein>
<evidence type="ECO:0008006" key="3">
    <source>
        <dbReference type="Google" id="ProtNLM"/>
    </source>
</evidence>
<name>A0ABU2KGY3_9FLAO</name>
<gene>
    <name evidence="1" type="ORF">RLT85_04845</name>
</gene>
<dbReference type="RefSeq" id="WP_311400902.1">
    <property type="nucleotide sequence ID" value="NZ_JAVRBG010000003.1"/>
</dbReference>
<evidence type="ECO:0000313" key="2">
    <source>
        <dbReference type="Proteomes" id="UP001182991"/>
    </source>
</evidence>
<keyword evidence="2" id="KW-1185">Reference proteome</keyword>
<dbReference type="EMBL" id="JAVRBG010000003">
    <property type="protein sequence ID" value="MDT0293954.1"/>
    <property type="molecule type" value="Genomic_DNA"/>
</dbReference>